<comment type="catalytic activity">
    <reaction evidence="5">
        <text>N-(5-phospho-beta-D-ribosyl)anthranilate + diphosphate = 5-phospho-alpha-D-ribose 1-diphosphate + anthranilate</text>
        <dbReference type="Rhea" id="RHEA:11768"/>
        <dbReference type="ChEBI" id="CHEBI:16567"/>
        <dbReference type="ChEBI" id="CHEBI:18277"/>
        <dbReference type="ChEBI" id="CHEBI:33019"/>
        <dbReference type="ChEBI" id="CHEBI:58017"/>
        <dbReference type="EC" id="2.4.2.18"/>
    </reaction>
</comment>
<keyword evidence="4 5" id="KW-0057">Aromatic amino acid biosynthesis</keyword>
<evidence type="ECO:0000256" key="1">
    <source>
        <dbReference type="ARBA" id="ARBA00022676"/>
    </source>
</evidence>
<dbReference type="PANTHER" id="PTHR43285">
    <property type="entry name" value="ANTHRANILATE PHOSPHORIBOSYLTRANSFERASE"/>
    <property type="match status" value="1"/>
</dbReference>
<evidence type="ECO:0000256" key="3">
    <source>
        <dbReference type="ARBA" id="ARBA00022822"/>
    </source>
</evidence>
<dbReference type="PANTHER" id="PTHR43285:SF2">
    <property type="entry name" value="ANTHRANILATE PHOSPHORIBOSYLTRANSFERASE"/>
    <property type="match status" value="1"/>
</dbReference>
<sequence length="362" mass="37508">MTSTTTFTDDEPASPAGITWAGVITRLLAREDLRAAEVGWAVARMVRGEASAAQIAGFLTAFRAKGETAAEIGQLVDALLAEAVTATIPGTTVDIAGTGGDRTGAVNVSTMAAIVAAAAAPEGVTVVKHGGRASSSQTGSADLLEHLGISLEPASGQVARTAVELGITYLFAPRFNPGLRHVSAVRRELATPTVFNLLGPLINPAHPAYQVVGVADRRMAPLVAEVLALRGRAALVVRGSDGLDKFTTTAASEVWIVHAGTTTRTVVDPLDLGIPRARLNDLRGGTAYDNARITRELLAGQRGRIRDVVLLNAAAVLAAATPTTYTHVTGLAEQLREGIAVCAEAIDSGAANALLNRWIHRA</sequence>
<keyword evidence="1 5" id="KW-0328">Glycosyltransferase</keyword>
<dbReference type="Gene3D" id="3.40.1030.10">
    <property type="entry name" value="Nucleoside phosphorylase/phosphoribosyltransferase catalytic domain"/>
    <property type="match status" value="1"/>
</dbReference>
<comment type="similarity">
    <text evidence="5">Belongs to the anthranilate phosphoribosyltransferase family.</text>
</comment>
<feature type="binding site" evidence="5">
    <location>
        <begin position="100"/>
        <end position="101"/>
    </location>
    <ligand>
        <name>5-phospho-alpha-D-ribose 1-diphosphate</name>
        <dbReference type="ChEBI" id="CHEBI:58017"/>
    </ligand>
</feature>
<keyword evidence="5" id="KW-0479">Metal-binding</keyword>
<dbReference type="Proteomes" id="UP001589890">
    <property type="component" value="Unassembled WGS sequence"/>
</dbReference>
<evidence type="ECO:0000313" key="8">
    <source>
        <dbReference type="EMBL" id="MFC0628309.1"/>
    </source>
</evidence>
<comment type="caution">
    <text evidence="5">Lacks conserved residue(s) required for the propagation of feature annotation.</text>
</comment>
<accession>A0ABV6QUJ3</accession>
<reference evidence="8 9" key="1">
    <citation type="submission" date="2024-09" db="EMBL/GenBank/DDBJ databases">
        <authorList>
            <person name="Sun Q."/>
            <person name="Mori K."/>
        </authorList>
    </citation>
    <scope>NUCLEOTIDE SEQUENCE [LARGE SCALE GENOMIC DNA]</scope>
    <source>
        <strain evidence="8 9">CGMCC 1.15906</strain>
    </source>
</reference>
<dbReference type="InterPro" id="IPR035902">
    <property type="entry name" value="Nuc_phospho_transferase"/>
</dbReference>
<keyword evidence="3 5" id="KW-0822">Tryptophan biosynthesis</keyword>
<feature type="binding site" evidence="5">
    <location>
        <position position="97"/>
    </location>
    <ligand>
        <name>5-phospho-alpha-D-ribose 1-diphosphate</name>
        <dbReference type="ChEBI" id="CHEBI:58017"/>
    </ligand>
</feature>
<feature type="binding site" evidence="5">
    <location>
        <position position="97"/>
    </location>
    <ligand>
        <name>anthranilate</name>
        <dbReference type="ChEBI" id="CHEBI:16567"/>
        <label>1</label>
    </ligand>
</feature>
<evidence type="ECO:0000256" key="4">
    <source>
        <dbReference type="ARBA" id="ARBA00023141"/>
    </source>
</evidence>
<evidence type="ECO:0000259" key="6">
    <source>
        <dbReference type="Pfam" id="PF00591"/>
    </source>
</evidence>
<comment type="pathway">
    <text evidence="5">Amino-acid biosynthesis; L-tryptophan biosynthesis; L-tryptophan from chorismate: step 2/5.</text>
</comment>
<gene>
    <name evidence="5 8" type="primary">trpD</name>
    <name evidence="8" type="ORF">ACFFGN_29840</name>
</gene>
<organism evidence="8 9">
    <name type="scientific">Kribbella deserti</name>
    <dbReference type="NCBI Taxonomy" id="1926257"/>
    <lineage>
        <taxon>Bacteria</taxon>
        <taxon>Bacillati</taxon>
        <taxon>Actinomycetota</taxon>
        <taxon>Actinomycetes</taxon>
        <taxon>Propionibacteriales</taxon>
        <taxon>Kribbellaceae</taxon>
        <taxon>Kribbella</taxon>
    </lineage>
</organism>
<feature type="binding site" evidence="5">
    <location>
        <begin position="107"/>
        <end position="110"/>
    </location>
    <ligand>
        <name>5-phospho-alpha-D-ribose 1-diphosphate</name>
        <dbReference type="ChEBI" id="CHEBI:58017"/>
    </ligand>
</feature>
<feature type="binding site" evidence="5">
    <location>
        <position position="140"/>
    </location>
    <ligand>
        <name>5-phospho-alpha-D-ribose 1-diphosphate</name>
        <dbReference type="ChEBI" id="CHEBI:58017"/>
    </ligand>
</feature>
<dbReference type="GO" id="GO:0004048">
    <property type="term" value="F:anthranilate phosphoribosyltransferase activity"/>
    <property type="evidence" value="ECO:0007669"/>
    <property type="project" value="UniProtKB-EC"/>
</dbReference>
<feature type="binding site" evidence="5">
    <location>
        <position position="186"/>
    </location>
    <ligand>
        <name>anthranilate</name>
        <dbReference type="ChEBI" id="CHEBI:16567"/>
        <label>2</label>
    </ligand>
</feature>
<dbReference type="InterPro" id="IPR000312">
    <property type="entry name" value="Glycosyl_Trfase_fam3"/>
</dbReference>
<dbReference type="EMBL" id="JBHLTC010000038">
    <property type="protein sequence ID" value="MFC0628309.1"/>
    <property type="molecule type" value="Genomic_DNA"/>
</dbReference>
<feature type="binding site" evidence="5">
    <location>
        <begin position="128"/>
        <end position="136"/>
    </location>
    <ligand>
        <name>5-phospho-alpha-D-ribose 1-diphosphate</name>
        <dbReference type="ChEBI" id="CHEBI:58017"/>
    </ligand>
</feature>
<dbReference type="InterPro" id="IPR005940">
    <property type="entry name" value="Anthranilate_Pribosyl_Tfrase"/>
</dbReference>
<dbReference type="InterPro" id="IPR017459">
    <property type="entry name" value="Glycosyl_Trfase_fam3_N_dom"/>
</dbReference>
<dbReference type="Pfam" id="PF00591">
    <property type="entry name" value="Glycos_transf_3"/>
    <property type="match status" value="1"/>
</dbReference>
<dbReference type="SUPFAM" id="SSF47648">
    <property type="entry name" value="Nucleoside phosphorylase/phosphoribosyltransferase N-terminal domain"/>
    <property type="match status" value="1"/>
</dbReference>
<dbReference type="HAMAP" id="MF_00211">
    <property type="entry name" value="TrpD"/>
    <property type="match status" value="1"/>
</dbReference>
<evidence type="ECO:0000313" key="9">
    <source>
        <dbReference type="Proteomes" id="UP001589890"/>
    </source>
</evidence>
<evidence type="ECO:0000259" key="7">
    <source>
        <dbReference type="Pfam" id="PF02885"/>
    </source>
</evidence>
<feature type="binding site" evidence="5">
    <location>
        <position position="109"/>
    </location>
    <ligand>
        <name>Mg(2+)</name>
        <dbReference type="ChEBI" id="CHEBI:18420"/>
        <label>1</label>
    </ligand>
</feature>
<dbReference type="Gene3D" id="1.20.970.10">
    <property type="entry name" value="Transferase, Pyrimidine Nucleoside Phosphorylase, Chain C"/>
    <property type="match status" value="1"/>
</dbReference>
<proteinExistence type="inferred from homology"/>
<evidence type="ECO:0000256" key="5">
    <source>
        <dbReference type="HAMAP-Rule" id="MF_00211"/>
    </source>
</evidence>
<keyword evidence="9" id="KW-1185">Reference proteome</keyword>
<comment type="cofactor">
    <cofactor evidence="5">
        <name>Mg(2+)</name>
        <dbReference type="ChEBI" id="CHEBI:18420"/>
    </cofactor>
    <text evidence="5">Binds 2 magnesium ions per monomer.</text>
</comment>
<keyword evidence="5" id="KW-0028">Amino-acid biosynthesis</keyword>
<dbReference type="InterPro" id="IPR036320">
    <property type="entry name" value="Glycosyl_Trfase_fam3_N_dom_sf"/>
</dbReference>
<dbReference type="Pfam" id="PF02885">
    <property type="entry name" value="Glycos_trans_3N"/>
    <property type="match status" value="1"/>
</dbReference>
<dbReference type="EC" id="2.4.2.18" evidence="5"/>
<keyword evidence="5" id="KW-0460">Magnesium</keyword>
<keyword evidence="2 5" id="KW-0808">Transferase</keyword>
<dbReference type="SUPFAM" id="SSF52418">
    <property type="entry name" value="Nucleoside phosphorylase/phosphoribosyltransferase catalytic domain"/>
    <property type="match status" value="1"/>
</dbReference>
<feature type="domain" description="Glycosyl transferase family 3" evidence="6">
    <location>
        <begin position="91"/>
        <end position="351"/>
    </location>
</feature>
<protein>
    <recommendedName>
        <fullName evidence="5">Anthranilate phosphoribosyltransferase</fullName>
        <ecNumber evidence="5">2.4.2.18</ecNumber>
    </recommendedName>
</protein>
<name>A0ABV6QUJ3_9ACTN</name>
<dbReference type="NCBIfam" id="TIGR01245">
    <property type="entry name" value="trpD"/>
    <property type="match status" value="1"/>
</dbReference>
<evidence type="ECO:0000256" key="2">
    <source>
        <dbReference type="ARBA" id="ARBA00022679"/>
    </source>
</evidence>
<comment type="function">
    <text evidence="5">Catalyzes the transfer of the phosphoribosyl group of 5-phosphorylribose-1-pyrophosphate (PRPP) to anthranilate to yield N-(5'-phosphoribosyl)-anthranilate (PRA).</text>
</comment>
<feature type="binding site" evidence="5">
    <location>
        <position position="244"/>
    </location>
    <ligand>
        <name>Mg(2+)</name>
        <dbReference type="ChEBI" id="CHEBI:18420"/>
        <label>2</label>
    </ligand>
</feature>
<comment type="caution">
    <text evidence="8">The sequence shown here is derived from an EMBL/GenBank/DDBJ whole genome shotgun (WGS) entry which is preliminary data.</text>
</comment>
<comment type="subunit">
    <text evidence="5">Homodimer.</text>
</comment>
<feature type="domain" description="Glycosyl transferase family 3 N-terminal" evidence="7">
    <location>
        <begin position="23"/>
        <end position="82"/>
    </location>
</feature>
<dbReference type="RefSeq" id="WP_380054356.1">
    <property type="nucleotide sequence ID" value="NZ_JBHLTC010000038.1"/>
</dbReference>